<dbReference type="GO" id="GO:0016887">
    <property type="term" value="F:ATP hydrolysis activity"/>
    <property type="evidence" value="ECO:0007669"/>
    <property type="project" value="InterPro"/>
</dbReference>
<keyword evidence="2" id="KW-0547">Nucleotide-binding</keyword>
<sequence>MIRMLKIEQLFKTYVRAKEFNAVDNINLEVEDGEFIAIIGKSGSGKSTLLNIISGILSPTSGKIFLDNEEISALSDDEKSFIRNDSMGFIPQSTVVLSTLNVLDNVCLPFFLSKREGDAVGRGKYLLKELGIEHLESSYPRELSGGELRRVTIARSLMNYPKIILADEPTSDLDVENTKEVLEILKEINKKNNTTIILVTHDLACLEYADKIYTMVSGKIEEGKNI</sequence>
<gene>
    <name evidence="5" type="ORF">NND69_04650</name>
</gene>
<dbReference type="SMART" id="SM00382">
    <property type="entry name" value="AAA"/>
    <property type="match status" value="1"/>
</dbReference>
<reference evidence="5" key="1">
    <citation type="submission" date="2022-07" db="EMBL/GenBank/DDBJ databases">
        <title>Parvimonas micra travels from the subgingival sulcus of the human oral cavity to the colorectal adenocarcinoma.</title>
        <authorList>
            <person name="Conde-Perez K."/>
            <person name="Buetas E."/>
            <person name="Aja-Macaya P."/>
            <person name="Martin-De Arribas E."/>
            <person name="Iglesias-Corras I."/>
            <person name="Trigo-Tasende N."/>
            <person name="Nasser-Ali M."/>
            <person name="Estevez L.S."/>
            <person name="Rumbo-Feal S."/>
            <person name="Otero-Alen B."/>
            <person name="Noguera J.F."/>
            <person name="Concha A."/>
            <person name="Pardinas-Lopez S."/>
            <person name="Carda-Dieguez M."/>
            <person name="Gomez-Randulfe I."/>
            <person name="Martinez-Lago N."/>
            <person name="Ladra S."/>
            <person name="Aparicio L.A."/>
            <person name="Bou G."/>
            <person name="Mira A."/>
            <person name="Vallejo J.A."/>
            <person name="Poza M."/>
        </authorList>
    </citation>
    <scope>NUCLEOTIDE SEQUENCE</scope>
    <source>
        <strain evidence="5">PM79KC-AC-4</strain>
    </source>
</reference>
<dbReference type="GO" id="GO:0005524">
    <property type="term" value="F:ATP binding"/>
    <property type="evidence" value="ECO:0007669"/>
    <property type="project" value="UniProtKB-KW"/>
</dbReference>
<dbReference type="Pfam" id="PF00005">
    <property type="entry name" value="ABC_tran"/>
    <property type="match status" value="1"/>
</dbReference>
<name>A0A9X3K750_9FIRM</name>
<dbReference type="PANTHER" id="PTHR24220">
    <property type="entry name" value="IMPORT ATP-BINDING PROTEIN"/>
    <property type="match status" value="1"/>
</dbReference>
<dbReference type="AlphaFoldDB" id="A0A9X3K750"/>
<keyword evidence="3 5" id="KW-0067">ATP-binding</keyword>
<dbReference type="SUPFAM" id="SSF52540">
    <property type="entry name" value="P-loop containing nucleoside triphosphate hydrolases"/>
    <property type="match status" value="1"/>
</dbReference>
<accession>A0A9X3K750</accession>
<dbReference type="PROSITE" id="PS50893">
    <property type="entry name" value="ABC_TRANSPORTER_2"/>
    <property type="match status" value="1"/>
</dbReference>
<dbReference type="CDD" id="cd03255">
    <property type="entry name" value="ABC_MJ0796_LolCDE_FtsE"/>
    <property type="match status" value="1"/>
</dbReference>
<dbReference type="InterPro" id="IPR017911">
    <property type="entry name" value="MacB-like_ATP-bd"/>
</dbReference>
<dbReference type="Gene3D" id="3.40.50.300">
    <property type="entry name" value="P-loop containing nucleotide triphosphate hydrolases"/>
    <property type="match status" value="1"/>
</dbReference>
<dbReference type="InterPro" id="IPR003593">
    <property type="entry name" value="AAA+_ATPase"/>
</dbReference>
<dbReference type="GO" id="GO:0005886">
    <property type="term" value="C:plasma membrane"/>
    <property type="evidence" value="ECO:0007669"/>
    <property type="project" value="TreeGrafter"/>
</dbReference>
<dbReference type="InterPro" id="IPR027417">
    <property type="entry name" value="P-loop_NTPase"/>
</dbReference>
<feature type="domain" description="ABC transporter" evidence="4">
    <location>
        <begin position="5"/>
        <end position="226"/>
    </location>
</feature>
<dbReference type="GO" id="GO:0022857">
    <property type="term" value="F:transmembrane transporter activity"/>
    <property type="evidence" value="ECO:0007669"/>
    <property type="project" value="TreeGrafter"/>
</dbReference>
<dbReference type="PANTHER" id="PTHR24220:SF662">
    <property type="entry name" value="ABC TRANSPORTER ATP-BINDING PROTEIN"/>
    <property type="match status" value="1"/>
</dbReference>
<dbReference type="InterPro" id="IPR003439">
    <property type="entry name" value="ABC_transporter-like_ATP-bd"/>
</dbReference>
<evidence type="ECO:0000256" key="3">
    <source>
        <dbReference type="ARBA" id="ARBA00022840"/>
    </source>
</evidence>
<dbReference type="PROSITE" id="PS00211">
    <property type="entry name" value="ABC_TRANSPORTER_1"/>
    <property type="match status" value="1"/>
</dbReference>
<evidence type="ECO:0000256" key="2">
    <source>
        <dbReference type="ARBA" id="ARBA00022741"/>
    </source>
</evidence>
<proteinExistence type="predicted"/>
<evidence type="ECO:0000259" key="4">
    <source>
        <dbReference type="PROSITE" id="PS50893"/>
    </source>
</evidence>
<evidence type="ECO:0000313" key="5">
    <source>
        <dbReference type="EMBL" id="MCZ7407656.1"/>
    </source>
</evidence>
<evidence type="ECO:0000313" key="6">
    <source>
        <dbReference type="Proteomes" id="UP001141458"/>
    </source>
</evidence>
<dbReference type="RefSeq" id="WP_269720846.1">
    <property type="nucleotide sequence ID" value="NZ_CP101408.1"/>
</dbReference>
<protein>
    <submittedName>
        <fullName evidence="5">ABC transporter ATP-binding protein</fullName>
    </submittedName>
</protein>
<dbReference type="InterPro" id="IPR017871">
    <property type="entry name" value="ABC_transporter-like_CS"/>
</dbReference>
<comment type="caution">
    <text evidence="5">The sequence shown here is derived from an EMBL/GenBank/DDBJ whole genome shotgun (WGS) entry which is preliminary data.</text>
</comment>
<dbReference type="Proteomes" id="UP001141458">
    <property type="component" value="Unassembled WGS sequence"/>
</dbReference>
<organism evidence="5 6">
    <name type="scientific">Parvimonas micra</name>
    <dbReference type="NCBI Taxonomy" id="33033"/>
    <lineage>
        <taxon>Bacteria</taxon>
        <taxon>Bacillati</taxon>
        <taxon>Bacillota</taxon>
        <taxon>Tissierellia</taxon>
        <taxon>Tissierellales</taxon>
        <taxon>Peptoniphilaceae</taxon>
        <taxon>Parvimonas</taxon>
    </lineage>
</organism>
<dbReference type="InterPro" id="IPR015854">
    <property type="entry name" value="ABC_transpr_LolD-like"/>
</dbReference>
<evidence type="ECO:0000256" key="1">
    <source>
        <dbReference type="ARBA" id="ARBA00022448"/>
    </source>
</evidence>
<keyword evidence="1" id="KW-0813">Transport</keyword>
<dbReference type="EMBL" id="JANDZV010000003">
    <property type="protein sequence ID" value="MCZ7407656.1"/>
    <property type="molecule type" value="Genomic_DNA"/>
</dbReference>